<accession>A0A2H1EIH8</accession>
<evidence type="ECO:0000256" key="1">
    <source>
        <dbReference type="SAM" id="Phobius"/>
    </source>
</evidence>
<organism evidence="2 3">
    <name type="scientific">Nitrosotalea sinensis</name>
    <dbReference type="NCBI Taxonomy" id="1499975"/>
    <lineage>
        <taxon>Archaea</taxon>
        <taxon>Nitrososphaerota</taxon>
        <taxon>Nitrososphaeria</taxon>
        <taxon>Nitrosotaleales</taxon>
        <taxon>Nitrosotaleaceae</taxon>
        <taxon>Nitrosotalea</taxon>
    </lineage>
</organism>
<keyword evidence="3" id="KW-1185">Reference proteome</keyword>
<keyword evidence="1" id="KW-1133">Transmembrane helix</keyword>
<sequence length="102" mass="11119">MINYKTYLIFLFGSLAVSIGLQMLLPFPYGLIAALAIFIVFPLFLRNRAMKRMGGMGSDSGVGGGGFFGQNQGVKYICLACNNRYKGGTCPRCGSKMKRADF</sequence>
<dbReference type="RefSeq" id="WP_177346303.1">
    <property type="nucleotide sequence ID" value="NZ_FRFC01000005.1"/>
</dbReference>
<feature type="transmembrane region" description="Helical" evidence="1">
    <location>
        <begin position="7"/>
        <end position="23"/>
    </location>
</feature>
<dbReference type="EMBL" id="FRFC01000005">
    <property type="protein sequence ID" value="SHO47551.1"/>
    <property type="molecule type" value="Genomic_DNA"/>
</dbReference>
<protein>
    <submittedName>
        <fullName evidence="2">Uncharacterized protein</fullName>
    </submittedName>
</protein>
<evidence type="ECO:0000313" key="3">
    <source>
        <dbReference type="Proteomes" id="UP000232412"/>
    </source>
</evidence>
<dbReference type="Proteomes" id="UP000232412">
    <property type="component" value="Unassembled WGS sequence"/>
</dbReference>
<evidence type="ECO:0000313" key="2">
    <source>
        <dbReference type="EMBL" id="SHO47551.1"/>
    </source>
</evidence>
<dbReference type="AlphaFoldDB" id="A0A2H1EIH8"/>
<proteinExistence type="predicted"/>
<name>A0A2H1EIH8_9ARCH</name>
<gene>
    <name evidence="2" type="ORF">NSIN_40128</name>
</gene>
<reference evidence="3" key="1">
    <citation type="submission" date="2016-12" db="EMBL/GenBank/DDBJ databases">
        <authorList>
            <person name="Herbold C."/>
        </authorList>
    </citation>
    <scope>NUCLEOTIDE SEQUENCE [LARGE SCALE GENOMIC DNA]</scope>
</reference>
<keyword evidence="1" id="KW-0812">Transmembrane</keyword>
<feature type="transmembrane region" description="Helical" evidence="1">
    <location>
        <begin position="29"/>
        <end position="45"/>
    </location>
</feature>
<keyword evidence="1" id="KW-0472">Membrane</keyword>
<dbReference type="OrthoDB" id="11049at2157"/>